<evidence type="ECO:0000313" key="2">
    <source>
        <dbReference type="EMBL" id="EAU31800.1"/>
    </source>
</evidence>
<feature type="domain" description="N-acetyltransferase" evidence="1">
    <location>
        <begin position="161"/>
        <end position="303"/>
    </location>
</feature>
<dbReference type="Proteomes" id="UP000007963">
    <property type="component" value="Unassembled WGS sequence"/>
</dbReference>
<dbReference type="GO" id="GO:0016747">
    <property type="term" value="F:acyltransferase activity, transferring groups other than amino-acyl groups"/>
    <property type="evidence" value="ECO:0007669"/>
    <property type="project" value="InterPro"/>
</dbReference>
<dbReference type="CDD" id="cd04301">
    <property type="entry name" value="NAT_SF"/>
    <property type="match status" value="1"/>
</dbReference>
<dbReference type="InterPro" id="IPR016181">
    <property type="entry name" value="Acyl_CoA_acyltransferase"/>
</dbReference>
<dbReference type="OMA" id="SPINRVM"/>
<dbReference type="Pfam" id="PF00583">
    <property type="entry name" value="Acetyltransf_1"/>
    <property type="match status" value="1"/>
</dbReference>
<dbReference type="OrthoDB" id="3853310at2759"/>
<gene>
    <name evidence="2" type="ORF">ATEG_07538</name>
</gene>
<dbReference type="EMBL" id="CH476604">
    <property type="protein sequence ID" value="EAU31800.1"/>
    <property type="molecule type" value="Genomic_DNA"/>
</dbReference>
<dbReference type="PROSITE" id="PS51186">
    <property type="entry name" value="GNAT"/>
    <property type="match status" value="1"/>
</dbReference>
<dbReference type="InterPro" id="IPR000182">
    <property type="entry name" value="GNAT_dom"/>
</dbReference>
<dbReference type="eggNOG" id="ENOG502RAE7">
    <property type="taxonomic scope" value="Eukaryota"/>
</dbReference>
<proteinExistence type="predicted"/>
<organism evidence="2 3">
    <name type="scientific">Aspergillus terreus (strain NIH 2624 / FGSC A1156)</name>
    <dbReference type="NCBI Taxonomy" id="341663"/>
    <lineage>
        <taxon>Eukaryota</taxon>
        <taxon>Fungi</taxon>
        <taxon>Dikarya</taxon>
        <taxon>Ascomycota</taxon>
        <taxon>Pezizomycotina</taxon>
        <taxon>Eurotiomycetes</taxon>
        <taxon>Eurotiomycetidae</taxon>
        <taxon>Eurotiales</taxon>
        <taxon>Aspergillaceae</taxon>
        <taxon>Aspergillus</taxon>
        <taxon>Aspergillus subgen. Circumdati</taxon>
    </lineage>
</organism>
<dbReference type="GeneID" id="4322861"/>
<evidence type="ECO:0000259" key="1">
    <source>
        <dbReference type="PROSITE" id="PS51186"/>
    </source>
</evidence>
<accession>Q0CFJ6</accession>
<dbReference type="HOGENOM" id="CLU_065178_0_0_1"/>
<protein>
    <recommendedName>
        <fullName evidence="1">N-acetyltransferase domain-containing protein</fullName>
    </recommendedName>
</protein>
<dbReference type="VEuPathDB" id="FungiDB:ATEG_07538"/>
<reference evidence="3" key="1">
    <citation type="submission" date="2005-09" db="EMBL/GenBank/DDBJ databases">
        <title>Annotation of the Aspergillus terreus NIH2624 genome.</title>
        <authorList>
            <person name="Birren B.W."/>
            <person name="Lander E.S."/>
            <person name="Galagan J.E."/>
            <person name="Nusbaum C."/>
            <person name="Devon K."/>
            <person name="Henn M."/>
            <person name="Ma L.-J."/>
            <person name="Jaffe D.B."/>
            <person name="Butler J."/>
            <person name="Alvarez P."/>
            <person name="Gnerre S."/>
            <person name="Grabherr M."/>
            <person name="Kleber M."/>
            <person name="Mauceli E.W."/>
            <person name="Brockman W."/>
            <person name="Rounsley S."/>
            <person name="Young S.K."/>
            <person name="LaButti K."/>
            <person name="Pushparaj V."/>
            <person name="DeCaprio D."/>
            <person name="Crawford M."/>
            <person name="Koehrsen M."/>
            <person name="Engels R."/>
            <person name="Montgomery P."/>
            <person name="Pearson M."/>
            <person name="Howarth C."/>
            <person name="Larson L."/>
            <person name="Luoma S."/>
            <person name="White J."/>
            <person name="Alvarado L."/>
            <person name="Kodira C.D."/>
            <person name="Zeng Q."/>
            <person name="Oleary S."/>
            <person name="Yandava C."/>
            <person name="Denning D.W."/>
            <person name="Nierman W.C."/>
            <person name="Milne T."/>
            <person name="Madden K."/>
        </authorList>
    </citation>
    <scope>NUCLEOTIDE SEQUENCE [LARGE SCALE GENOMIC DNA]</scope>
    <source>
        <strain evidence="3">NIH 2624 / FGSC A1156</strain>
    </source>
</reference>
<dbReference type="Gene3D" id="3.40.630.30">
    <property type="match status" value="1"/>
</dbReference>
<dbReference type="SUPFAM" id="SSF55729">
    <property type="entry name" value="Acyl-CoA N-acyltransferases (Nat)"/>
    <property type="match status" value="1"/>
</dbReference>
<name>Q0CFJ6_ASPTN</name>
<dbReference type="RefSeq" id="XP_001216159.1">
    <property type="nucleotide sequence ID" value="XM_001216159.1"/>
</dbReference>
<dbReference type="AlphaFoldDB" id="Q0CFJ6"/>
<sequence>MAHLLCFICSKLRYWVSKTKMCSGKMLITTQPLVQHMEKVAALHLRRQIEACRCLRPHEEFIDSLAGGGVAAITKADYTRKLNHTTGFGMDGPVTSIDLALIQSISTRKGVTPEIDLCSLAHPTALQVLTSSCWTVNGFLNAYAYALHDLDYSASGVTSDIQIHKAQEDQMEDFVRSSVQGFKDGGRPLDLLCLLAESAANRKDTTIYLATQNGVIIGSGGMAVIDTDIGPIAHLHIDSTLPSWRGRGVHAALIHARIQDARECGCVLATLETRPGSGSSRNAERMGFKLAYTKSTFTPSNRE</sequence>
<evidence type="ECO:0000313" key="3">
    <source>
        <dbReference type="Proteomes" id="UP000007963"/>
    </source>
</evidence>